<dbReference type="Pfam" id="PF00532">
    <property type="entry name" value="Peripla_BP_1"/>
    <property type="match status" value="1"/>
</dbReference>
<dbReference type="SUPFAM" id="SSF53822">
    <property type="entry name" value="Periplasmic binding protein-like I"/>
    <property type="match status" value="1"/>
</dbReference>
<gene>
    <name evidence="5" type="ORF">ACFPYN_14915</name>
</gene>
<evidence type="ECO:0000256" key="2">
    <source>
        <dbReference type="ARBA" id="ARBA00023125"/>
    </source>
</evidence>
<accession>A0ABW1LCG8</accession>
<name>A0ABW1LCG8_9BACL</name>
<dbReference type="GO" id="GO:0003677">
    <property type="term" value="F:DNA binding"/>
    <property type="evidence" value="ECO:0007669"/>
    <property type="project" value="UniProtKB-KW"/>
</dbReference>
<comment type="caution">
    <text evidence="5">The sequence shown here is derived from an EMBL/GenBank/DDBJ whole genome shotgun (WGS) entry which is preliminary data.</text>
</comment>
<evidence type="ECO:0000259" key="4">
    <source>
        <dbReference type="PROSITE" id="PS50932"/>
    </source>
</evidence>
<keyword evidence="3" id="KW-0804">Transcription</keyword>
<dbReference type="SMART" id="SM00354">
    <property type="entry name" value="HTH_LACI"/>
    <property type="match status" value="1"/>
</dbReference>
<keyword evidence="2 5" id="KW-0238">DNA-binding</keyword>
<dbReference type="InterPro" id="IPR028082">
    <property type="entry name" value="Peripla_BP_I"/>
</dbReference>
<dbReference type="EMBL" id="JBHSRI010000025">
    <property type="protein sequence ID" value="MFC6040717.1"/>
    <property type="molecule type" value="Genomic_DNA"/>
</dbReference>
<dbReference type="InterPro" id="IPR001761">
    <property type="entry name" value="Peripla_BP/Lac1_sug-bd_dom"/>
</dbReference>
<dbReference type="CDD" id="cd06267">
    <property type="entry name" value="PBP1_LacI_sugar_binding-like"/>
    <property type="match status" value="1"/>
</dbReference>
<dbReference type="PANTHER" id="PTHR30146">
    <property type="entry name" value="LACI-RELATED TRANSCRIPTIONAL REPRESSOR"/>
    <property type="match status" value="1"/>
</dbReference>
<evidence type="ECO:0000313" key="5">
    <source>
        <dbReference type="EMBL" id="MFC6040717.1"/>
    </source>
</evidence>
<proteinExistence type="predicted"/>
<dbReference type="Pfam" id="PF00356">
    <property type="entry name" value="LacI"/>
    <property type="match status" value="1"/>
</dbReference>
<protein>
    <submittedName>
        <fullName evidence="5">LacI family DNA-binding transcriptional regulator</fullName>
    </submittedName>
</protein>
<dbReference type="InterPro" id="IPR000843">
    <property type="entry name" value="HTH_LacI"/>
</dbReference>
<organism evidence="5 6">
    <name type="scientific">Paenisporosarcina macmurdoensis</name>
    <dbReference type="NCBI Taxonomy" id="212659"/>
    <lineage>
        <taxon>Bacteria</taxon>
        <taxon>Bacillati</taxon>
        <taxon>Bacillota</taxon>
        <taxon>Bacilli</taxon>
        <taxon>Bacillales</taxon>
        <taxon>Caryophanaceae</taxon>
        <taxon>Paenisporosarcina</taxon>
    </lineage>
</organism>
<evidence type="ECO:0000256" key="1">
    <source>
        <dbReference type="ARBA" id="ARBA00023015"/>
    </source>
</evidence>
<sequence>MKKSSITIRDVAKEAGLSIATVSRYINKKGYISEKAEKKIKEVMDQLDYKPNEIARSLSNKKTNTIALIIPDITNPFFPELVVAIEKIAKGKGYSLILINTQEESLHSNGFWRGLESRFIDGLILAAFEFNESVLKGMENIKLPFIKVDRAAGDDADNSIGIDNHQGAKLAVQHLIEMGCKKIAHISGPNSYPSSLDRMKGYVSTMKDYLPKEEVIIYDGDFSLESGKKLTEELMRDHENVDGIFLANDLMAIGALKALKQMKIKVPDEIAIIGFDGIKLTQMVEPEISTIEQPIYDLGVIATTQLINMIEKKNDSIGNIKLDVRLVKRESTLGYKPKN</sequence>
<evidence type="ECO:0000313" key="6">
    <source>
        <dbReference type="Proteomes" id="UP001596170"/>
    </source>
</evidence>
<dbReference type="Gene3D" id="3.40.50.2300">
    <property type="match status" value="2"/>
</dbReference>
<keyword evidence="6" id="KW-1185">Reference proteome</keyword>
<dbReference type="Proteomes" id="UP001596170">
    <property type="component" value="Unassembled WGS sequence"/>
</dbReference>
<keyword evidence="1" id="KW-0805">Transcription regulation</keyword>
<evidence type="ECO:0000256" key="3">
    <source>
        <dbReference type="ARBA" id="ARBA00023163"/>
    </source>
</evidence>
<dbReference type="CDD" id="cd01392">
    <property type="entry name" value="HTH_LacI"/>
    <property type="match status" value="1"/>
</dbReference>
<dbReference type="Gene3D" id="1.10.260.40">
    <property type="entry name" value="lambda repressor-like DNA-binding domains"/>
    <property type="match status" value="1"/>
</dbReference>
<reference evidence="6" key="1">
    <citation type="journal article" date="2019" name="Int. J. Syst. Evol. Microbiol.">
        <title>The Global Catalogue of Microorganisms (GCM) 10K type strain sequencing project: providing services to taxonomists for standard genome sequencing and annotation.</title>
        <authorList>
            <consortium name="The Broad Institute Genomics Platform"/>
            <consortium name="The Broad Institute Genome Sequencing Center for Infectious Disease"/>
            <person name="Wu L."/>
            <person name="Ma J."/>
        </authorList>
    </citation>
    <scope>NUCLEOTIDE SEQUENCE [LARGE SCALE GENOMIC DNA]</scope>
    <source>
        <strain evidence="6">CCUG 54527</strain>
    </source>
</reference>
<dbReference type="RefSeq" id="WP_377735262.1">
    <property type="nucleotide sequence ID" value="NZ_JBHSRI010000025.1"/>
</dbReference>
<dbReference type="PANTHER" id="PTHR30146:SF109">
    <property type="entry name" value="HTH-TYPE TRANSCRIPTIONAL REGULATOR GALS"/>
    <property type="match status" value="1"/>
</dbReference>
<dbReference type="SUPFAM" id="SSF47413">
    <property type="entry name" value="lambda repressor-like DNA-binding domains"/>
    <property type="match status" value="1"/>
</dbReference>
<dbReference type="PROSITE" id="PS50932">
    <property type="entry name" value="HTH_LACI_2"/>
    <property type="match status" value="1"/>
</dbReference>
<feature type="domain" description="HTH lacI-type" evidence="4">
    <location>
        <begin position="6"/>
        <end position="60"/>
    </location>
</feature>
<dbReference type="InterPro" id="IPR010982">
    <property type="entry name" value="Lambda_DNA-bd_dom_sf"/>
</dbReference>